<dbReference type="GO" id="GO:0035613">
    <property type="term" value="F:RNA stem-loop binding"/>
    <property type="evidence" value="ECO:0007669"/>
    <property type="project" value="TreeGrafter"/>
</dbReference>
<keyword evidence="3" id="KW-0540">Nuclease</keyword>
<evidence type="ECO:0000313" key="8">
    <source>
        <dbReference type="EMBL" id="NXX17323.1"/>
    </source>
</evidence>
<keyword evidence="5" id="KW-0378">Hydrolase</keyword>
<protein>
    <submittedName>
        <fullName evidence="8">POK6 protein</fullName>
    </submittedName>
</protein>
<dbReference type="InterPro" id="IPR010661">
    <property type="entry name" value="RVT_thumb"/>
</dbReference>
<keyword evidence="6" id="KW-0695">RNA-directed DNA polymerase</keyword>
<accession>A0A7L4GY41</accession>
<dbReference type="GO" id="GO:0004519">
    <property type="term" value="F:endonuclease activity"/>
    <property type="evidence" value="ECO:0007669"/>
    <property type="project" value="UniProtKB-KW"/>
</dbReference>
<evidence type="ECO:0000256" key="1">
    <source>
        <dbReference type="ARBA" id="ARBA00022679"/>
    </source>
</evidence>
<dbReference type="PANTHER" id="PTHR41694:SF3">
    <property type="entry name" value="RNA-DIRECTED DNA POLYMERASE-RELATED"/>
    <property type="match status" value="1"/>
</dbReference>
<organism evidence="8 9">
    <name type="scientific">Podargus strigoides</name>
    <name type="common">Tawny frogmouth</name>
    <name type="synonym">Caprimulgus strigoides</name>
    <dbReference type="NCBI Taxonomy" id="8905"/>
    <lineage>
        <taxon>Eukaryota</taxon>
        <taxon>Metazoa</taxon>
        <taxon>Chordata</taxon>
        <taxon>Craniata</taxon>
        <taxon>Vertebrata</taxon>
        <taxon>Euteleostomi</taxon>
        <taxon>Archelosauria</taxon>
        <taxon>Archosauria</taxon>
        <taxon>Dinosauria</taxon>
        <taxon>Saurischia</taxon>
        <taxon>Theropoda</taxon>
        <taxon>Coelurosauria</taxon>
        <taxon>Aves</taxon>
        <taxon>Neognathae</taxon>
        <taxon>Neoaves</taxon>
        <taxon>Strisores</taxon>
        <taxon>Caprimulgiformes</taxon>
        <taxon>Podargidae</taxon>
        <taxon>Podargus</taxon>
    </lineage>
</organism>
<dbReference type="Gene3D" id="3.30.70.270">
    <property type="match status" value="1"/>
</dbReference>
<name>A0A7L4GY41_PODST</name>
<feature type="non-terminal residue" evidence="8">
    <location>
        <position position="56"/>
    </location>
</feature>
<feature type="domain" description="Reverse transcriptase thumb" evidence="7">
    <location>
        <begin position="4"/>
        <end position="56"/>
    </location>
</feature>
<evidence type="ECO:0000259" key="7">
    <source>
        <dbReference type="Pfam" id="PF06817"/>
    </source>
</evidence>
<feature type="non-terminal residue" evidence="8">
    <location>
        <position position="1"/>
    </location>
</feature>
<evidence type="ECO:0000256" key="3">
    <source>
        <dbReference type="ARBA" id="ARBA00022722"/>
    </source>
</evidence>
<dbReference type="InterPro" id="IPR043502">
    <property type="entry name" value="DNA/RNA_pol_sf"/>
</dbReference>
<keyword evidence="1" id="KW-0808">Transferase</keyword>
<sequence>NINPQTLQITNKTETLNDLQKLLGTIHWVRPRLGIANHELSHLFSTLKGNSDLLSK</sequence>
<comment type="caution">
    <text evidence="8">The sequence shown here is derived from an EMBL/GenBank/DDBJ whole genome shotgun (WGS) entry which is preliminary data.</text>
</comment>
<proteinExistence type="predicted"/>
<dbReference type="InterPro" id="IPR043128">
    <property type="entry name" value="Rev_trsase/Diguanyl_cyclase"/>
</dbReference>
<dbReference type="AlphaFoldDB" id="A0A7L4GY41"/>
<keyword evidence="9" id="KW-1185">Reference proteome</keyword>
<keyword evidence="2" id="KW-0548">Nucleotidyltransferase</keyword>
<evidence type="ECO:0000256" key="6">
    <source>
        <dbReference type="ARBA" id="ARBA00022918"/>
    </source>
</evidence>
<keyword evidence="4" id="KW-0255">Endonuclease</keyword>
<dbReference type="Pfam" id="PF06817">
    <property type="entry name" value="RVT_thumb"/>
    <property type="match status" value="1"/>
</dbReference>
<evidence type="ECO:0000256" key="2">
    <source>
        <dbReference type="ARBA" id="ARBA00022695"/>
    </source>
</evidence>
<evidence type="ECO:0000256" key="5">
    <source>
        <dbReference type="ARBA" id="ARBA00022801"/>
    </source>
</evidence>
<dbReference type="GO" id="GO:0016787">
    <property type="term" value="F:hydrolase activity"/>
    <property type="evidence" value="ECO:0007669"/>
    <property type="project" value="UniProtKB-KW"/>
</dbReference>
<evidence type="ECO:0000313" key="9">
    <source>
        <dbReference type="Proteomes" id="UP000584326"/>
    </source>
</evidence>
<evidence type="ECO:0000256" key="4">
    <source>
        <dbReference type="ARBA" id="ARBA00022759"/>
    </source>
</evidence>
<dbReference type="EMBL" id="VZTK01016971">
    <property type="protein sequence ID" value="NXX17323.1"/>
    <property type="molecule type" value="Genomic_DNA"/>
</dbReference>
<gene>
    <name evidence="8" type="primary">Ervk6_1</name>
    <name evidence="8" type="ORF">PODSTR_R15689</name>
</gene>
<dbReference type="GO" id="GO:0003964">
    <property type="term" value="F:RNA-directed DNA polymerase activity"/>
    <property type="evidence" value="ECO:0007669"/>
    <property type="project" value="UniProtKB-KW"/>
</dbReference>
<reference evidence="8 9" key="1">
    <citation type="submission" date="2020-02" db="EMBL/GenBank/DDBJ databases">
        <title>Bird 10,000 Genomes (B10K) Project - Family phase.</title>
        <authorList>
            <person name="Zhang G."/>
        </authorList>
    </citation>
    <scope>NUCLEOTIDE SEQUENCE [LARGE SCALE GENOMIC DNA]</scope>
    <source>
        <strain evidence="8">B10K-DU-001-40</strain>
        <tissue evidence="8">Muscle</tissue>
    </source>
</reference>
<dbReference type="OrthoDB" id="6773263at2759"/>
<dbReference type="SUPFAM" id="SSF56672">
    <property type="entry name" value="DNA/RNA polymerases"/>
    <property type="match status" value="1"/>
</dbReference>
<dbReference type="PANTHER" id="PTHR41694">
    <property type="entry name" value="ENDOGENOUS RETROVIRUS GROUP K MEMBER POL PROTEIN"/>
    <property type="match status" value="1"/>
</dbReference>
<dbReference type="Proteomes" id="UP000584326">
    <property type="component" value="Unassembled WGS sequence"/>
</dbReference>